<dbReference type="OMA" id="PERTRSC"/>
<feature type="compositionally biased region" description="Low complexity" evidence="1">
    <location>
        <begin position="181"/>
        <end position="296"/>
    </location>
</feature>
<dbReference type="AlphaFoldDB" id="A0A084WMV0"/>
<dbReference type="VEuPathDB" id="VectorBase:ASIC019608"/>
<evidence type="ECO:0000313" key="4">
    <source>
        <dbReference type="Proteomes" id="UP000030765"/>
    </source>
</evidence>
<dbReference type="EMBL" id="KE525352">
    <property type="protein sequence ID" value="KFB51544.1"/>
    <property type="molecule type" value="Genomic_DNA"/>
</dbReference>
<reference evidence="2 4" key="1">
    <citation type="journal article" date="2014" name="BMC Genomics">
        <title>Genome sequence of Anopheles sinensis provides insight into genetics basis of mosquito competence for malaria parasites.</title>
        <authorList>
            <person name="Zhou D."/>
            <person name="Zhang D."/>
            <person name="Ding G."/>
            <person name="Shi L."/>
            <person name="Hou Q."/>
            <person name="Ye Y."/>
            <person name="Xu Y."/>
            <person name="Zhou H."/>
            <person name="Xiong C."/>
            <person name="Li S."/>
            <person name="Yu J."/>
            <person name="Hong S."/>
            <person name="Yu X."/>
            <person name="Zou P."/>
            <person name="Chen C."/>
            <person name="Chang X."/>
            <person name="Wang W."/>
            <person name="Lv Y."/>
            <person name="Sun Y."/>
            <person name="Ma L."/>
            <person name="Shen B."/>
            <person name="Zhu C."/>
        </authorList>
    </citation>
    <scope>NUCLEOTIDE SEQUENCE [LARGE SCALE GENOMIC DNA]</scope>
</reference>
<feature type="region of interest" description="Disordered" evidence="1">
    <location>
        <begin position="181"/>
        <end position="302"/>
    </location>
</feature>
<keyword evidence="4" id="KW-1185">Reference proteome</keyword>
<sequence>MGSVDLVSYVYLPVRFDEPASGSGSERASQTGRVGHWVLPNIFGGEKTCLRRWDCCFGCFFPESSHTSVPELIGSRGYKTVHRSAAAQVVPECLLSSPERTRSCAMFGPLRKPYGVFCGLAVLLLAGEFVALAATQSVTISVNPSTGLWTLTTGSGYSVVVSSGAPGLLSLITNLLTTGTASSGTATSSPAPTTASVSTTASTPSTSAPSTATPTTTTTTTTTIPTTSTSSSTSTSTTAASTTTSSTTTGAPSTTTTASTTSTTTTANPTTSTTTTTTASSSSSGTSSSSTTTTTTKAPLLGGSLSGGFNVAGVGLNGSVGGSLNRPNGTIVAGVISAADGVLGGLANATFNTAESVVQAAGTVVNGAATFLGNAAGTILTGAGNLANSLTGAASASGSGSVQFGARGARGARRYRGRL</sequence>
<accession>A0A084WMV0</accession>
<protein>
    <submittedName>
        <fullName evidence="2 3">Uncharacterized protein</fullName>
    </submittedName>
</protein>
<gene>
    <name evidence="2" type="ORF">ZHAS_00019608</name>
</gene>
<organism evidence="3 4">
    <name type="scientific">Anopheles sinensis</name>
    <name type="common">Mosquito</name>
    <dbReference type="NCBI Taxonomy" id="74873"/>
    <lineage>
        <taxon>Eukaryota</taxon>
        <taxon>Metazoa</taxon>
        <taxon>Ecdysozoa</taxon>
        <taxon>Arthropoda</taxon>
        <taxon>Hexapoda</taxon>
        <taxon>Insecta</taxon>
        <taxon>Pterygota</taxon>
        <taxon>Neoptera</taxon>
        <taxon>Endopterygota</taxon>
        <taxon>Diptera</taxon>
        <taxon>Nematocera</taxon>
        <taxon>Culicoidea</taxon>
        <taxon>Culicidae</taxon>
        <taxon>Anophelinae</taxon>
        <taxon>Anopheles</taxon>
    </lineage>
</organism>
<name>A0A084WMV0_ANOSI</name>
<proteinExistence type="predicted"/>
<dbReference type="EMBL" id="ATLV01024517">
    <property type="status" value="NOT_ANNOTATED_CDS"/>
    <property type="molecule type" value="Genomic_DNA"/>
</dbReference>
<dbReference type="Proteomes" id="UP000030765">
    <property type="component" value="Unassembled WGS sequence"/>
</dbReference>
<evidence type="ECO:0000256" key="1">
    <source>
        <dbReference type="SAM" id="MobiDB-lite"/>
    </source>
</evidence>
<evidence type="ECO:0000313" key="2">
    <source>
        <dbReference type="EMBL" id="KFB51544.1"/>
    </source>
</evidence>
<dbReference type="EnsemblMetazoa" id="ASIC019608-RA">
    <property type="protein sequence ID" value="ASIC019608-PA"/>
    <property type="gene ID" value="ASIC019608"/>
</dbReference>
<reference evidence="3" key="2">
    <citation type="submission" date="2020-05" db="UniProtKB">
        <authorList>
            <consortium name="EnsemblMetazoa"/>
        </authorList>
    </citation>
    <scope>IDENTIFICATION</scope>
</reference>
<dbReference type="STRING" id="74873.A0A084WMV0"/>
<evidence type="ECO:0000313" key="3">
    <source>
        <dbReference type="EnsemblMetazoa" id="ASIC019608-PA"/>
    </source>
</evidence>
<dbReference type="VEuPathDB" id="VectorBase:ASIS014064"/>